<keyword evidence="4" id="KW-0481">Metalloenzyme inhibitor</keyword>
<keyword evidence="7" id="KW-1185">Reference proteome</keyword>
<dbReference type="Pfam" id="PF02974">
    <property type="entry name" value="Inh"/>
    <property type="match status" value="1"/>
</dbReference>
<keyword evidence="6" id="KW-0646">Protease inhibitor</keyword>
<comment type="similarity">
    <text evidence="1">Belongs to the protease inhibitor I38 family.</text>
</comment>
<evidence type="ECO:0000313" key="7">
    <source>
        <dbReference type="Proteomes" id="UP000746535"/>
    </source>
</evidence>
<sequence>MAPVPVPALAGTWQLFEAHTPQQPCTLTLVSDGKVRGTGCEAVWLGEAVTAWASKPDGVAFASGAKRTLLLLTPVGKGRYGGNTRQGVPLWLEKVP</sequence>
<name>A0ABX0YC64_9PSED</name>
<accession>A0ABX0YC64</accession>
<gene>
    <name evidence="6" type="ORF">HBH25_02995</name>
</gene>
<dbReference type="Proteomes" id="UP000746535">
    <property type="component" value="Unassembled WGS sequence"/>
</dbReference>
<dbReference type="InterPro" id="IPR016085">
    <property type="entry name" value="Protease_inh_B-barrel_dom"/>
</dbReference>
<comment type="caution">
    <text evidence="6">The sequence shown here is derived from an EMBL/GenBank/DDBJ whole genome shotgun (WGS) entry which is preliminary data.</text>
</comment>
<dbReference type="GO" id="GO:0030414">
    <property type="term" value="F:peptidase inhibitor activity"/>
    <property type="evidence" value="ECO:0007669"/>
    <property type="project" value="UniProtKB-KW"/>
</dbReference>
<dbReference type="InterPro" id="IPR021140">
    <property type="entry name" value="Inh/Omp19"/>
</dbReference>
<feature type="domain" description="Alkaline proteinase inhibitor/ Outer membrane lipoprotein Omp19" evidence="5">
    <location>
        <begin position="8"/>
        <end position="93"/>
    </location>
</feature>
<evidence type="ECO:0000259" key="5">
    <source>
        <dbReference type="Pfam" id="PF02974"/>
    </source>
</evidence>
<reference evidence="6 7" key="1">
    <citation type="submission" date="2020-03" db="EMBL/GenBank/DDBJ databases">
        <authorList>
            <person name="Wang L."/>
            <person name="He N."/>
            <person name="Li Y."/>
            <person name="Fang Y."/>
            <person name="Zhang F."/>
        </authorList>
    </citation>
    <scope>NUCLEOTIDE SEQUENCE [LARGE SCALE GENOMIC DNA]</scope>
    <source>
        <strain evidence="7">hsmgli-8</strain>
    </source>
</reference>
<keyword evidence="3" id="KW-0732">Signal</keyword>
<evidence type="ECO:0000256" key="2">
    <source>
        <dbReference type="ARBA" id="ARBA00022608"/>
    </source>
</evidence>
<evidence type="ECO:0000256" key="4">
    <source>
        <dbReference type="ARBA" id="ARBA00023215"/>
    </source>
</evidence>
<dbReference type="SUPFAM" id="SSF50882">
    <property type="entry name" value="beta-Barrel protease inhibitors"/>
    <property type="match status" value="1"/>
</dbReference>
<protein>
    <submittedName>
        <fullName evidence="6">AprI/Inh family metalloprotease inhibitor</fullName>
    </submittedName>
</protein>
<evidence type="ECO:0000313" key="6">
    <source>
        <dbReference type="EMBL" id="NJO99830.1"/>
    </source>
</evidence>
<organism evidence="6 7">
    <name type="scientific">Pseudomonas quercus</name>
    <dbReference type="NCBI Taxonomy" id="2722792"/>
    <lineage>
        <taxon>Bacteria</taxon>
        <taxon>Pseudomonadati</taxon>
        <taxon>Pseudomonadota</taxon>
        <taxon>Gammaproteobacteria</taxon>
        <taxon>Pseudomonadales</taxon>
        <taxon>Pseudomonadaceae</taxon>
        <taxon>Pseudomonas</taxon>
    </lineage>
</organism>
<evidence type="ECO:0000256" key="3">
    <source>
        <dbReference type="ARBA" id="ARBA00022729"/>
    </source>
</evidence>
<dbReference type="EMBL" id="JAAVJI010000001">
    <property type="protein sequence ID" value="NJO99830.1"/>
    <property type="molecule type" value="Genomic_DNA"/>
</dbReference>
<evidence type="ECO:0000256" key="1">
    <source>
        <dbReference type="ARBA" id="ARBA00006813"/>
    </source>
</evidence>
<proteinExistence type="inferred from homology"/>
<keyword evidence="2 6" id="KW-0483">Metalloprotease inhibitor</keyword>
<dbReference type="Gene3D" id="2.40.128.10">
    <property type="match status" value="1"/>
</dbReference>